<dbReference type="GO" id="GO:0005615">
    <property type="term" value="C:extracellular space"/>
    <property type="evidence" value="ECO:0007669"/>
    <property type="project" value="TreeGrafter"/>
</dbReference>
<dbReference type="AlphaFoldDB" id="A0A8S4PKA5"/>
<dbReference type="InterPro" id="IPR050373">
    <property type="entry name" value="Fibrinogen_C-term_domain"/>
</dbReference>
<dbReference type="EMBL" id="CAIIXF020000009">
    <property type="protein sequence ID" value="CAH1794748.1"/>
    <property type="molecule type" value="Genomic_DNA"/>
</dbReference>
<proteinExistence type="predicted"/>
<keyword evidence="5" id="KW-1185">Reference proteome</keyword>
<dbReference type="InterPro" id="IPR036056">
    <property type="entry name" value="Fibrinogen-like_C"/>
</dbReference>
<evidence type="ECO:0000256" key="1">
    <source>
        <dbReference type="SAM" id="MobiDB-lite"/>
    </source>
</evidence>
<sequence>NYFDIFLYLLQKIMRGVIVLIAYLIIAKICGTASTNNRGTNNRGRNNRGTNNRGTNNRGTNNRGTNNRSTNSRGTFNNVGYSTKYYHKIGYMYEQSPIATSVMSMAAYDMEIAAVQCLSTCQKEANLGTKSCIAVNFNTRNGTCQLLSKQPLYKYDTKVKSRALWTLYTEEPIKYPRDCEDIEQKDIIKYYKIQPDTSKPPFSVLCSKHDLYRTYIQYHDRLSSFDFQKGTWDQYQNGFKDDHTSGRKVYYWIGNENLHTLTHSRNYSVRFGCENSNVRSGCEKTKLKRIHYSGFLVDSKQNYYQLTIGSVIKNDDDMDDAIINGSRFLTHENHTEDACASQGGWWYKNCTNANFNTANENMFWGGMKCSISRIRVQLVKDDHMFLNV</sequence>
<organism evidence="4 5">
    <name type="scientific">Owenia fusiformis</name>
    <name type="common">Polychaete worm</name>
    <dbReference type="NCBI Taxonomy" id="6347"/>
    <lineage>
        <taxon>Eukaryota</taxon>
        <taxon>Metazoa</taxon>
        <taxon>Spiralia</taxon>
        <taxon>Lophotrochozoa</taxon>
        <taxon>Annelida</taxon>
        <taxon>Polychaeta</taxon>
        <taxon>Sedentaria</taxon>
        <taxon>Canalipalpata</taxon>
        <taxon>Sabellida</taxon>
        <taxon>Oweniida</taxon>
        <taxon>Oweniidae</taxon>
        <taxon>Owenia</taxon>
    </lineage>
</organism>
<dbReference type="SMART" id="SM00186">
    <property type="entry name" value="FBG"/>
    <property type="match status" value="1"/>
</dbReference>
<accession>A0A8S4PKA5</accession>
<feature type="transmembrane region" description="Helical" evidence="2">
    <location>
        <begin position="6"/>
        <end position="26"/>
    </location>
</feature>
<dbReference type="Pfam" id="PF00147">
    <property type="entry name" value="Fibrinogen_C"/>
    <property type="match status" value="1"/>
</dbReference>
<dbReference type="Gene3D" id="3.90.215.10">
    <property type="entry name" value="Gamma Fibrinogen, chain A, domain 1"/>
    <property type="match status" value="1"/>
</dbReference>
<dbReference type="SUPFAM" id="SSF56496">
    <property type="entry name" value="Fibrinogen C-terminal domain-like"/>
    <property type="match status" value="1"/>
</dbReference>
<evidence type="ECO:0000313" key="4">
    <source>
        <dbReference type="EMBL" id="CAH1794748.1"/>
    </source>
</evidence>
<dbReference type="InterPro" id="IPR014716">
    <property type="entry name" value="Fibrinogen_a/b/g_C_1"/>
</dbReference>
<evidence type="ECO:0000256" key="2">
    <source>
        <dbReference type="SAM" id="Phobius"/>
    </source>
</evidence>
<keyword evidence="2" id="KW-0472">Membrane</keyword>
<dbReference type="PROSITE" id="PS51406">
    <property type="entry name" value="FIBRINOGEN_C_2"/>
    <property type="match status" value="1"/>
</dbReference>
<gene>
    <name evidence="4" type="ORF">OFUS_LOCUS19393</name>
</gene>
<keyword evidence="2" id="KW-1133">Transmembrane helix</keyword>
<keyword evidence="2" id="KW-0812">Transmembrane</keyword>
<name>A0A8S4PKA5_OWEFU</name>
<reference evidence="4" key="1">
    <citation type="submission" date="2022-03" db="EMBL/GenBank/DDBJ databases">
        <authorList>
            <person name="Martin C."/>
        </authorList>
    </citation>
    <scope>NUCLEOTIDE SEQUENCE</scope>
</reference>
<evidence type="ECO:0000259" key="3">
    <source>
        <dbReference type="PROSITE" id="PS51406"/>
    </source>
</evidence>
<feature type="region of interest" description="Disordered" evidence="1">
    <location>
        <begin position="36"/>
        <end position="76"/>
    </location>
</feature>
<dbReference type="InterPro" id="IPR002181">
    <property type="entry name" value="Fibrinogen_a/b/g_C_dom"/>
</dbReference>
<dbReference type="Proteomes" id="UP000749559">
    <property type="component" value="Unassembled WGS sequence"/>
</dbReference>
<dbReference type="Pfam" id="PF00024">
    <property type="entry name" value="PAN_1"/>
    <property type="match status" value="1"/>
</dbReference>
<comment type="caution">
    <text evidence="4">The sequence shown here is derived from an EMBL/GenBank/DDBJ whole genome shotgun (WGS) entry which is preliminary data.</text>
</comment>
<evidence type="ECO:0000313" key="5">
    <source>
        <dbReference type="Proteomes" id="UP000749559"/>
    </source>
</evidence>
<dbReference type="InterPro" id="IPR003609">
    <property type="entry name" value="Pan_app"/>
</dbReference>
<feature type="domain" description="Fibrinogen C-terminal" evidence="3">
    <location>
        <begin position="170"/>
        <end position="356"/>
    </location>
</feature>
<protein>
    <recommendedName>
        <fullName evidence="3">Fibrinogen C-terminal domain-containing protein</fullName>
    </recommendedName>
</protein>
<dbReference type="PANTHER" id="PTHR19143">
    <property type="entry name" value="FIBRINOGEN/TENASCIN/ANGIOPOEITIN"/>
    <property type="match status" value="1"/>
</dbReference>
<feature type="non-terminal residue" evidence="4">
    <location>
        <position position="1"/>
    </location>
</feature>